<dbReference type="KEGG" id="ocg:OCA5_c16440"/>
<dbReference type="RefSeq" id="WP_012563541.1">
    <property type="nucleotide sequence ID" value="NC_011386.1"/>
</dbReference>
<dbReference type="HOGENOM" id="CLU_564608_0_0_5"/>
<dbReference type="OrthoDB" id="7060006at2"/>
<evidence type="ECO:0000313" key="1">
    <source>
        <dbReference type="EMBL" id="AEI06358.1"/>
    </source>
</evidence>
<dbReference type="EMBL" id="CP002826">
    <property type="protein sequence ID" value="AEI06358.1"/>
    <property type="molecule type" value="Genomic_DNA"/>
</dbReference>
<gene>
    <name evidence="1" type="ordered locus">OCA5_c16440</name>
</gene>
<dbReference type="PATRIC" id="fig|504832.7.peg.1754"/>
<sequence length="487" mass="54520">MTPNDLICELVNEASALGEEAVPSELLAAIAMDANPLASLQESDRGNAFFAALHRDLPFTMRVGAGAPLQEDERSRWVSLLRWLLAQLRQWDSNADPRQEKLVAILVMAQAHDGDGALWRAVPADVFQNAALAARFEAFVSNFTMTFGARGIGPEPIWEREAVDRLLAVEGKCDWANMGDAWRPFQDLIHPSALQTQAVRFLSRADLARLAKAVVNVKQVAVAMMVAQILDTHHRLLLALASGNHFIEFSCAYVTLNGRRLRPTSLSGEASLFTRLLAKIAPDAMRWRGWMTVFNTYPVRYPALHPCLGEALASAPETAIDAYVNTIHLFPHPVSQADEGRRNVAVCLRAFRTRASADQRRLLWQRAHKRWLAWRFDAADNNTHLLAVSRSELDYAIVGFAMECLDSTAQTEALTEIGSWLRAMEYAWYKSEADIKSAWFRELSIFQPYAHAVQVGATTEDWLIETRVYCPSEVANNPYLKLRYPSG</sequence>
<protein>
    <submittedName>
        <fullName evidence="1">Uncharacterized protein</fullName>
    </submittedName>
</protein>
<dbReference type="Proteomes" id="UP000007730">
    <property type="component" value="Chromosome"/>
</dbReference>
<keyword evidence="2" id="KW-1185">Reference proteome</keyword>
<proteinExistence type="predicted"/>
<dbReference type="eggNOG" id="ENOG5033AI7">
    <property type="taxonomic scope" value="Bacteria"/>
</dbReference>
<reference evidence="1 2" key="1">
    <citation type="journal article" date="2011" name="J. Bacteriol.">
        <title>Complete genome sequences of the chemolithoautotrophic Oligotropha carboxidovorans strains OM4 and OM5.</title>
        <authorList>
            <person name="Volland S."/>
            <person name="Rachinger M."/>
            <person name="Strittmatter A."/>
            <person name="Daniel R."/>
            <person name="Gottschalk G."/>
            <person name="Meyer O."/>
        </authorList>
    </citation>
    <scope>NUCLEOTIDE SEQUENCE [LARGE SCALE GENOMIC DNA]</scope>
    <source>
        <strain evidence="2">ATCC 49405 / DSM 1227 / KCTC 32145 / OM5</strain>
    </source>
</reference>
<dbReference type="KEGG" id="oca:OCAR_6402"/>
<name>B6JH98_AFIC5</name>
<evidence type="ECO:0000313" key="2">
    <source>
        <dbReference type="Proteomes" id="UP000007730"/>
    </source>
</evidence>
<accession>B6JH98</accession>
<dbReference type="STRING" id="504832.OCA5_c16440"/>
<dbReference type="AlphaFoldDB" id="B6JH98"/>
<organism evidence="1 2">
    <name type="scientific">Afipia carboxidovorans (strain ATCC 49405 / DSM 1227 / KCTC 32145 / OM5)</name>
    <name type="common">Oligotropha carboxidovorans</name>
    <dbReference type="NCBI Taxonomy" id="504832"/>
    <lineage>
        <taxon>Bacteria</taxon>
        <taxon>Pseudomonadati</taxon>
        <taxon>Pseudomonadota</taxon>
        <taxon>Alphaproteobacteria</taxon>
        <taxon>Hyphomicrobiales</taxon>
        <taxon>Nitrobacteraceae</taxon>
        <taxon>Afipia</taxon>
    </lineage>
</organism>